<accession>A0ABX3ABC8</accession>
<keyword evidence="4" id="KW-1185">Reference proteome</keyword>
<gene>
    <name evidence="3" type="ORF">BGC07_11560</name>
</gene>
<feature type="compositionally biased region" description="Polar residues" evidence="1">
    <location>
        <begin position="73"/>
        <end position="101"/>
    </location>
</feature>
<evidence type="ECO:0000256" key="2">
    <source>
        <dbReference type="SAM" id="SignalP"/>
    </source>
</evidence>
<reference evidence="3 4" key="1">
    <citation type="submission" date="2016-08" db="EMBL/GenBank/DDBJ databases">
        <title>Draft genome sequence of Candidatus Piscirickettsia litoralis, from seawater.</title>
        <authorList>
            <person name="Wan X."/>
            <person name="Lee A.J."/>
            <person name="Hou S."/>
            <person name="Donachie S.P."/>
        </authorList>
    </citation>
    <scope>NUCLEOTIDE SEQUENCE [LARGE SCALE GENOMIC DNA]</scope>
    <source>
        <strain evidence="3 4">Y2</strain>
    </source>
</reference>
<name>A0ABX3ABC8_9GAMM</name>
<protein>
    <submittedName>
        <fullName evidence="3">Uncharacterized protein</fullName>
    </submittedName>
</protein>
<feature type="region of interest" description="Disordered" evidence="1">
    <location>
        <begin position="27"/>
        <end position="101"/>
    </location>
</feature>
<feature type="signal peptide" evidence="2">
    <location>
        <begin position="1"/>
        <end position="27"/>
    </location>
</feature>
<evidence type="ECO:0000256" key="1">
    <source>
        <dbReference type="SAM" id="MobiDB-lite"/>
    </source>
</evidence>
<evidence type="ECO:0000313" key="4">
    <source>
        <dbReference type="Proteomes" id="UP000094329"/>
    </source>
</evidence>
<dbReference type="RefSeq" id="WP_069313236.1">
    <property type="nucleotide sequence ID" value="NZ_MDTU01000001.1"/>
</dbReference>
<comment type="caution">
    <text evidence="3">The sequence shown here is derived from an EMBL/GenBank/DDBJ whole genome shotgun (WGS) entry which is preliminary data.</text>
</comment>
<dbReference type="Proteomes" id="UP000094329">
    <property type="component" value="Unassembled WGS sequence"/>
</dbReference>
<keyword evidence="2" id="KW-0732">Signal</keyword>
<sequence length="101" mass="10778">MKKSTLIKATLAATTLALTLGSLSAYASSNADKPQSSHKQTVSYSNQNSQGDDQQNQYQTNSDHATDQAKTVAYSNADNNSNDKNQTYANDSNDGATQQAN</sequence>
<dbReference type="EMBL" id="MDTU01000001">
    <property type="protein sequence ID" value="ODN43439.1"/>
    <property type="molecule type" value="Genomic_DNA"/>
</dbReference>
<feature type="compositionally biased region" description="Low complexity" evidence="1">
    <location>
        <begin position="43"/>
        <end position="59"/>
    </location>
</feature>
<feature type="compositionally biased region" description="Polar residues" evidence="1">
    <location>
        <begin position="30"/>
        <end position="42"/>
    </location>
</feature>
<evidence type="ECO:0000313" key="3">
    <source>
        <dbReference type="EMBL" id="ODN43439.1"/>
    </source>
</evidence>
<organism evidence="3 4">
    <name type="scientific">Piscirickettsia litoralis</name>
    <dbReference type="NCBI Taxonomy" id="1891921"/>
    <lineage>
        <taxon>Bacteria</taxon>
        <taxon>Pseudomonadati</taxon>
        <taxon>Pseudomonadota</taxon>
        <taxon>Gammaproteobacteria</taxon>
        <taxon>Thiotrichales</taxon>
        <taxon>Piscirickettsiaceae</taxon>
        <taxon>Piscirickettsia</taxon>
    </lineage>
</organism>
<feature type="chain" id="PRO_5045461573" evidence="2">
    <location>
        <begin position="28"/>
        <end position="101"/>
    </location>
</feature>
<proteinExistence type="predicted"/>